<keyword evidence="3" id="KW-1185">Reference proteome</keyword>
<feature type="transmembrane region" description="Helical" evidence="1">
    <location>
        <begin position="113"/>
        <end position="132"/>
    </location>
</feature>
<keyword evidence="1" id="KW-1133">Transmembrane helix</keyword>
<gene>
    <name evidence="2" type="ORF">GCM10010170_016790</name>
</gene>
<dbReference type="PANTHER" id="PTHR36833">
    <property type="entry name" value="SLR0610 PROTEIN-RELATED"/>
    <property type="match status" value="1"/>
</dbReference>
<proteinExistence type="predicted"/>
<dbReference type="EMBL" id="BAAARV010000016">
    <property type="protein sequence ID" value="GAA2336399.1"/>
    <property type="molecule type" value="Genomic_DNA"/>
</dbReference>
<evidence type="ECO:0000313" key="3">
    <source>
        <dbReference type="Proteomes" id="UP001501444"/>
    </source>
</evidence>
<feature type="transmembrane region" description="Helical" evidence="1">
    <location>
        <begin position="144"/>
        <end position="164"/>
    </location>
</feature>
<protein>
    <submittedName>
        <fullName evidence="2">ABC-2 family transporter protein</fullName>
    </submittedName>
</protein>
<accession>A0ABN3FSC5</accession>
<keyword evidence="1" id="KW-0812">Transmembrane</keyword>
<name>A0ABN3FSC5_9ACTN</name>
<dbReference type="Pfam" id="PF06182">
    <property type="entry name" value="ABC2_membrane_6"/>
    <property type="match status" value="1"/>
</dbReference>
<feature type="transmembrane region" description="Helical" evidence="1">
    <location>
        <begin position="199"/>
        <end position="223"/>
    </location>
</feature>
<dbReference type="RefSeq" id="WP_344611687.1">
    <property type="nucleotide sequence ID" value="NZ_BAAARV010000016.1"/>
</dbReference>
<feature type="transmembrane region" description="Helical" evidence="1">
    <location>
        <begin position="229"/>
        <end position="249"/>
    </location>
</feature>
<feature type="transmembrane region" description="Helical" evidence="1">
    <location>
        <begin position="25"/>
        <end position="46"/>
    </location>
</feature>
<comment type="caution">
    <text evidence="2">The sequence shown here is derived from an EMBL/GenBank/DDBJ whole genome shotgun (WGS) entry which is preliminary data.</text>
</comment>
<dbReference type="PANTHER" id="PTHR36833:SF1">
    <property type="entry name" value="INTEGRAL MEMBRANE TRANSPORT PROTEIN"/>
    <property type="match status" value="1"/>
</dbReference>
<evidence type="ECO:0000256" key="1">
    <source>
        <dbReference type="SAM" id="Phobius"/>
    </source>
</evidence>
<evidence type="ECO:0000313" key="2">
    <source>
        <dbReference type="EMBL" id="GAA2336399.1"/>
    </source>
</evidence>
<organism evidence="2 3">
    <name type="scientific">Dactylosporangium salmoneum</name>
    <dbReference type="NCBI Taxonomy" id="53361"/>
    <lineage>
        <taxon>Bacteria</taxon>
        <taxon>Bacillati</taxon>
        <taxon>Actinomycetota</taxon>
        <taxon>Actinomycetes</taxon>
        <taxon>Micromonosporales</taxon>
        <taxon>Micromonosporaceae</taxon>
        <taxon>Dactylosporangium</taxon>
    </lineage>
</organism>
<sequence length="261" mass="28237">MRTLRLYVRLLGAHVRALLEYEGDFWIMMGATILMQVVNVAFLAAIFAKVPAINGWTFWAVVAMFAMVAIAEGIGSLFFEGMWSLAWMINQADIDYMLVRPYPVVLQVSSVNIGINGLGNILTGGLMLGAALSHVDAVWSVPRILLGIVVVLSAIAIKVAINLATNAASFWMQSPGPLFAMAVHQAGDLARFPISVYPLALKATLGFALPFAFVSFFPVTFLLGHGQAWVGLLTPLVAVYSLVAGSWIFKRGLNRYESAGN</sequence>
<reference evidence="2 3" key="1">
    <citation type="journal article" date="2019" name="Int. J. Syst. Evol. Microbiol.">
        <title>The Global Catalogue of Microorganisms (GCM) 10K type strain sequencing project: providing services to taxonomists for standard genome sequencing and annotation.</title>
        <authorList>
            <consortium name="The Broad Institute Genomics Platform"/>
            <consortium name="The Broad Institute Genome Sequencing Center for Infectious Disease"/>
            <person name="Wu L."/>
            <person name="Ma J."/>
        </authorList>
    </citation>
    <scope>NUCLEOTIDE SEQUENCE [LARGE SCALE GENOMIC DNA]</scope>
    <source>
        <strain evidence="2 3">JCM 3272</strain>
    </source>
</reference>
<dbReference type="Proteomes" id="UP001501444">
    <property type="component" value="Unassembled WGS sequence"/>
</dbReference>
<dbReference type="InterPro" id="IPR010390">
    <property type="entry name" value="ABC-2_transporter-like"/>
</dbReference>
<keyword evidence="1" id="KW-0472">Membrane</keyword>
<feature type="transmembrane region" description="Helical" evidence="1">
    <location>
        <begin position="58"/>
        <end position="79"/>
    </location>
</feature>